<evidence type="ECO:0000313" key="6">
    <source>
        <dbReference type="EMBL" id="KAF0723268.1"/>
    </source>
</evidence>
<keyword evidence="2 4" id="KW-0863">Zinc-finger</keyword>
<dbReference type="InterPro" id="IPR052727">
    <property type="entry name" value="Rab4/Rab5_effector"/>
</dbReference>
<dbReference type="SMART" id="SM00064">
    <property type="entry name" value="FYVE"/>
    <property type="match status" value="1"/>
</dbReference>
<dbReference type="SUPFAM" id="SSF57903">
    <property type="entry name" value="FYVE/PHD zinc finger"/>
    <property type="match status" value="1"/>
</dbReference>
<dbReference type="PROSITE" id="PS50178">
    <property type="entry name" value="ZF_FYVE"/>
    <property type="match status" value="1"/>
</dbReference>
<evidence type="ECO:0000259" key="5">
    <source>
        <dbReference type="PROSITE" id="PS50178"/>
    </source>
</evidence>
<dbReference type="InterPro" id="IPR000306">
    <property type="entry name" value="Znf_FYVE"/>
</dbReference>
<gene>
    <name evidence="6" type="ORF">Ae201684_017787</name>
</gene>
<dbReference type="AlphaFoldDB" id="A0A6G0WAN6"/>
<dbReference type="CDD" id="cd00065">
    <property type="entry name" value="FYVE_like_SF"/>
    <property type="match status" value="1"/>
</dbReference>
<dbReference type="Gene3D" id="3.30.530.20">
    <property type="match status" value="1"/>
</dbReference>
<sequence>MPAKIPLPVDYFRCPPLSQEAIQRYADLGRHSAETLIHKAKLRDGACDWKLHRDESELKIYKEDSCTEIEGPPRYCGVMEVVGELDEYIDLFRYDTTDQARESFRRFGGTFVDAAVLYTVQSRHPDRPNDATHIKWCLAKSPMERLAQRRDFVIIETDREFKVDGKRAWVRSHRSIELAAVPDMRKVLNCVRGEMNDMGYVVVESDRPGYLHMTYVADMAVHGFAQLLAIDSTLKSWLRTMTSIDRCMRENRLSRTPFLDSTQLAPLEGRSTCSLCRQKFGSRRKKANCFKCGEVVCRGCNPLWNVRMDGHDAQIRACLPCSLNTSDFSSWTHNSSLSTMATPAWPAMFSKISEWSMLESKDDGTVDDDDVLSVDLSTFDDLEREYQVHPIVLDIPSMRG</sequence>
<evidence type="ECO:0000256" key="1">
    <source>
        <dbReference type="ARBA" id="ARBA00022723"/>
    </source>
</evidence>
<dbReference type="PANTHER" id="PTHR13510:SF44">
    <property type="entry name" value="RABENOSYN-5"/>
    <property type="match status" value="1"/>
</dbReference>
<dbReference type="PANTHER" id="PTHR13510">
    <property type="entry name" value="FYVE-FINGER-CONTAINING RAB5 EFFECTOR PROTEIN RABENOSYN-5-RELATED"/>
    <property type="match status" value="1"/>
</dbReference>
<organism evidence="6 7">
    <name type="scientific">Aphanomyces euteiches</name>
    <dbReference type="NCBI Taxonomy" id="100861"/>
    <lineage>
        <taxon>Eukaryota</taxon>
        <taxon>Sar</taxon>
        <taxon>Stramenopiles</taxon>
        <taxon>Oomycota</taxon>
        <taxon>Saprolegniomycetes</taxon>
        <taxon>Saprolegniales</taxon>
        <taxon>Verrucalvaceae</taxon>
        <taxon>Aphanomyces</taxon>
    </lineage>
</organism>
<evidence type="ECO:0000256" key="4">
    <source>
        <dbReference type="PROSITE-ProRule" id="PRU00091"/>
    </source>
</evidence>
<keyword evidence="3" id="KW-0862">Zinc</keyword>
<protein>
    <recommendedName>
        <fullName evidence="5">FYVE-type domain-containing protein</fullName>
    </recommendedName>
</protein>
<dbReference type="InterPro" id="IPR011011">
    <property type="entry name" value="Znf_FYVE_PHD"/>
</dbReference>
<dbReference type="InterPro" id="IPR013083">
    <property type="entry name" value="Znf_RING/FYVE/PHD"/>
</dbReference>
<feature type="domain" description="FYVE-type" evidence="5">
    <location>
        <begin position="267"/>
        <end position="326"/>
    </location>
</feature>
<comment type="caution">
    <text evidence="6">The sequence shown here is derived from an EMBL/GenBank/DDBJ whole genome shotgun (WGS) entry which is preliminary data.</text>
</comment>
<dbReference type="VEuPathDB" id="FungiDB:AeMF1_018096"/>
<dbReference type="SUPFAM" id="SSF55961">
    <property type="entry name" value="Bet v1-like"/>
    <property type="match status" value="1"/>
</dbReference>
<evidence type="ECO:0000256" key="3">
    <source>
        <dbReference type="ARBA" id="ARBA00022833"/>
    </source>
</evidence>
<accession>A0A6G0WAN6</accession>
<evidence type="ECO:0000313" key="7">
    <source>
        <dbReference type="Proteomes" id="UP000481153"/>
    </source>
</evidence>
<proteinExistence type="predicted"/>
<reference evidence="6 7" key="1">
    <citation type="submission" date="2019-07" db="EMBL/GenBank/DDBJ databases">
        <title>Genomics analysis of Aphanomyces spp. identifies a new class of oomycete effector associated with host adaptation.</title>
        <authorList>
            <person name="Gaulin E."/>
        </authorList>
    </citation>
    <scope>NUCLEOTIDE SEQUENCE [LARGE SCALE GENOMIC DNA]</scope>
    <source>
        <strain evidence="6 7">ATCC 201684</strain>
    </source>
</reference>
<dbReference type="InterPro" id="IPR017455">
    <property type="entry name" value="Znf_FYVE-rel"/>
</dbReference>
<keyword evidence="7" id="KW-1185">Reference proteome</keyword>
<dbReference type="InterPro" id="IPR023393">
    <property type="entry name" value="START-like_dom_sf"/>
</dbReference>
<dbReference type="Proteomes" id="UP000481153">
    <property type="component" value="Unassembled WGS sequence"/>
</dbReference>
<dbReference type="Pfam" id="PF01363">
    <property type="entry name" value="FYVE"/>
    <property type="match status" value="1"/>
</dbReference>
<evidence type="ECO:0000256" key="2">
    <source>
        <dbReference type="ARBA" id="ARBA00022771"/>
    </source>
</evidence>
<name>A0A6G0WAN6_9STRA</name>
<keyword evidence="1" id="KW-0479">Metal-binding</keyword>
<dbReference type="GO" id="GO:0008270">
    <property type="term" value="F:zinc ion binding"/>
    <property type="evidence" value="ECO:0007669"/>
    <property type="project" value="UniProtKB-KW"/>
</dbReference>
<dbReference type="Gene3D" id="3.30.40.10">
    <property type="entry name" value="Zinc/RING finger domain, C3HC4 (zinc finger)"/>
    <property type="match status" value="1"/>
</dbReference>
<dbReference type="EMBL" id="VJMJ01000312">
    <property type="protein sequence ID" value="KAF0723268.1"/>
    <property type="molecule type" value="Genomic_DNA"/>
</dbReference>